<name>A0ABP8QI07_9GAMM</name>
<reference evidence="16" key="1">
    <citation type="journal article" date="2019" name="Int. J. Syst. Evol. Microbiol.">
        <title>The Global Catalogue of Microorganisms (GCM) 10K type strain sequencing project: providing services to taxonomists for standard genome sequencing and annotation.</title>
        <authorList>
            <consortium name="The Broad Institute Genomics Platform"/>
            <consortium name="The Broad Institute Genome Sequencing Center for Infectious Disease"/>
            <person name="Wu L."/>
            <person name="Ma J."/>
        </authorList>
    </citation>
    <scope>NUCLEOTIDE SEQUENCE [LARGE SCALE GENOMIC DNA]</scope>
    <source>
        <strain evidence="16">JCM 32226</strain>
    </source>
</reference>
<evidence type="ECO:0000259" key="14">
    <source>
        <dbReference type="PROSITE" id="PS51163"/>
    </source>
</evidence>
<dbReference type="Pfam" id="PF01300">
    <property type="entry name" value="Sua5_yciO_yrdC"/>
    <property type="match status" value="1"/>
</dbReference>
<evidence type="ECO:0000256" key="3">
    <source>
        <dbReference type="ARBA" id="ARBA00012584"/>
    </source>
</evidence>
<dbReference type="InterPro" id="IPR005145">
    <property type="entry name" value="Sua5_C"/>
</dbReference>
<evidence type="ECO:0000256" key="9">
    <source>
        <dbReference type="ARBA" id="ARBA00022741"/>
    </source>
</evidence>
<dbReference type="PANTHER" id="PTHR17490">
    <property type="entry name" value="SUA5"/>
    <property type="match status" value="1"/>
</dbReference>
<sequence length="323" mass="35090">MNTLLLQAERADHLAQAGHLLKAGQLVAVPTETVYGLAADASNPEAVAAIFAAKQRPRNHPLILHIGDLQQLDQWVKAVPDWVEPLARQFWPGPLTLLLDKHPRVSDVVTGGLPTIGVRIPQHPTLLSLLRQHQLAVAAPSANPYQKLSPTRAEHVMAGLNGRIAAVLDGGPCQVGTESTILRVTPEGAEILRAGPITASALQRHLAVPVRDFAPHRVAVSGNHKVHYRPNCPLSLLTRAELQAQWPRVDDTTGLLLHAADWPAQGGHRIAMPADHQGYRQALYGALYRLDQTPGVARIWVEAPPSGPEWLDIWDRLQRAAGT</sequence>
<keyword evidence="7 13" id="KW-0819">tRNA processing</keyword>
<organism evidence="15 16">
    <name type="scientific">Pseudaeromonas paramecii</name>
    <dbReference type="NCBI Taxonomy" id="2138166"/>
    <lineage>
        <taxon>Bacteria</taxon>
        <taxon>Pseudomonadati</taxon>
        <taxon>Pseudomonadota</taxon>
        <taxon>Gammaproteobacteria</taxon>
        <taxon>Aeromonadales</taxon>
        <taxon>Aeromonadaceae</taxon>
        <taxon>Pseudaeromonas</taxon>
    </lineage>
</organism>
<evidence type="ECO:0000256" key="6">
    <source>
        <dbReference type="ARBA" id="ARBA00022679"/>
    </source>
</evidence>
<evidence type="ECO:0000256" key="10">
    <source>
        <dbReference type="ARBA" id="ARBA00022840"/>
    </source>
</evidence>
<dbReference type="PROSITE" id="PS51163">
    <property type="entry name" value="YRDC"/>
    <property type="match status" value="1"/>
</dbReference>
<dbReference type="Gene3D" id="3.40.50.11030">
    <property type="entry name" value="Threonylcarbamoyl-AMP synthase, C-terminal domain"/>
    <property type="match status" value="1"/>
</dbReference>
<evidence type="ECO:0000256" key="11">
    <source>
        <dbReference type="ARBA" id="ARBA00029774"/>
    </source>
</evidence>
<dbReference type="InterPro" id="IPR017945">
    <property type="entry name" value="DHBP_synth_RibB-like_a/b_dom"/>
</dbReference>
<dbReference type="SUPFAM" id="SSF55821">
    <property type="entry name" value="YrdC/RibB"/>
    <property type="match status" value="1"/>
</dbReference>
<evidence type="ECO:0000256" key="13">
    <source>
        <dbReference type="PIRNR" id="PIRNR004930"/>
    </source>
</evidence>
<comment type="function">
    <text evidence="13">Required for the formation of a threonylcarbamoyl group on adenosine at position 37 (t(6)A37) in tRNAs that read codons beginning with adenine.</text>
</comment>
<evidence type="ECO:0000256" key="2">
    <source>
        <dbReference type="ARBA" id="ARBA00007663"/>
    </source>
</evidence>
<protein>
    <recommendedName>
        <fullName evidence="4 13">Threonylcarbamoyl-AMP synthase</fullName>
        <shortName evidence="13">TC-AMP synthase</shortName>
        <ecNumber evidence="3 13">2.7.7.87</ecNumber>
    </recommendedName>
    <alternativeName>
        <fullName evidence="11 13">L-threonylcarbamoyladenylate synthase</fullName>
    </alternativeName>
</protein>
<keyword evidence="5 13" id="KW-0963">Cytoplasm</keyword>
<comment type="catalytic activity">
    <reaction evidence="12 13">
        <text>L-threonine + hydrogencarbonate + ATP = L-threonylcarbamoyladenylate + diphosphate + H2O</text>
        <dbReference type="Rhea" id="RHEA:36407"/>
        <dbReference type="ChEBI" id="CHEBI:15377"/>
        <dbReference type="ChEBI" id="CHEBI:17544"/>
        <dbReference type="ChEBI" id="CHEBI:30616"/>
        <dbReference type="ChEBI" id="CHEBI:33019"/>
        <dbReference type="ChEBI" id="CHEBI:57926"/>
        <dbReference type="ChEBI" id="CHEBI:73682"/>
        <dbReference type="EC" id="2.7.7.87"/>
    </reaction>
</comment>
<evidence type="ECO:0000313" key="15">
    <source>
        <dbReference type="EMBL" id="GAA4503577.1"/>
    </source>
</evidence>
<dbReference type="PANTHER" id="PTHR17490:SF16">
    <property type="entry name" value="THREONYLCARBAMOYL-AMP SYNTHASE"/>
    <property type="match status" value="1"/>
</dbReference>
<evidence type="ECO:0000256" key="8">
    <source>
        <dbReference type="ARBA" id="ARBA00022695"/>
    </source>
</evidence>
<evidence type="ECO:0000256" key="7">
    <source>
        <dbReference type="ARBA" id="ARBA00022694"/>
    </source>
</evidence>
<accession>A0ABP8QI07</accession>
<evidence type="ECO:0000256" key="1">
    <source>
        <dbReference type="ARBA" id="ARBA00004496"/>
    </source>
</evidence>
<evidence type="ECO:0000256" key="4">
    <source>
        <dbReference type="ARBA" id="ARBA00015492"/>
    </source>
</evidence>
<dbReference type="InterPro" id="IPR006070">
    <property type="entry name" value="Sua5-like_dom"/>
</dbReference>
<comment type="caution">
    <text evidence="15">The sequence shown here is derived from an EMBL/GenBank/DDBJ whole genome shotgun (WGS) entry which is preliminary data.</text>
</comment>
<dbReference type="Gene3D" id="3.90.870.10">
    <property type="entry name" value="DHBP synthase"/>
    <property type="match status" value="1"/>
</dbReference>
<dbReference type="NCBIfam" id="TIGR00057">
    <property type="entry name" value="L-threonylcarbamoyladenylate synthase"/>
    <property type="match status" value="1"/>
</dbReference>
<evidence type="ECO:0000313" key="16">
    <source>
        <dbReference type="Proteomes" id="UP001501321"/>
    </source>
</evidence>
<proteinExistence type="inferred from homology"/>
<dbReference type="Pfam" id="PF03481">
    <property type="entry name" value="Sua5_C"/>
    <property type="match status" value="1"/>
</dbReference>
<dbReference type="InterPro" id="IPR050156">
    <property type="entry name" value="TC-AMP_synthase_SUA5"/>
</dbReference>
<dbReference type="PIRSF" id="PIRSF004930">
    <property type="entry name" value="Tln_factor_SUA5"/>
    <property type="match status" value="1"/>
</dbReference>
<evidence type="ECO:0000256" key="12">
    <source>
        <dbReference type="ARBA" id="ARBA00048366"/>
    </source>
</evidence>
<dbReference type="EC" id="2.7.7.87" evidence="3 13"/>
<comment type="similarity">
    <text evidence="2 13">Belongs to the SUA5 family.</text>
</comment>
<keyword evidence="6 13" id="KW-0808">Transferase</keyword>
<gene>
    <name evidence="15" type="ORF">GCM10023095_30100</name>
</gene>
<comment type="subcellular location">
    <subcellularLocation>
        <location evidence="1 13">Cytoplasm</location>
    </subcellularLocation>
</comment>
<dbReference type="InterPro" id="IPR038385">
    <property type="entry name" value="Sua5/YwlC_C"/>
</dbReference>
<evidence type="ECO:0000256" key="5">
    <source>
        <dbReference type="ARBA" id="ARBA00022490"/>
    </source>
</evidence>
<feature type="domain" description="YrdC-like" evidence="14">
    <location>
        <begin position="11"/>
        <end position="197"/>
    </location>
</feature>
<dbReference type="EMBL" id="BAABFC010000025">
    <property type="protein sequence ID" value="GAA4503577.1"/>
    <property type="molecule type" value="Genomic_DNA"/>
</dbReference>
<keyword evidence="9 13" id="KW-0547">Nucleotide-binding</keyword>
<dbReference type="RefSeq" id="WP_345014591.1">
    <property type="nucleotide sequence ID" value="NZ_BAABFC010000025.1"/>
</dbReference>
<keyword evidence="16" id="KW-1185">Reference proteome</keyword>
<keyword evidence="8 13" id="KW-0548">Nucleotidyltransferase</keyword>
<dbReference type="InterPro" id="IPR010923">
    <property type="entry name" value="T(6)A37_SUA5"/>
</dbReference>
<keyword evidence="10 13" id="KW-0067">ATP-binding</keyword>
<dbReference type="Proteomes" id="UP001501321">
    <property type="component" value="Unassembled WGS sequence"/>
</dbReference>